<feature type="compositionally biased region" description="Low complexity" evidence="1">
    <location>
        <begin position="26"/>
        <end position="38"/>
    </location>
</feature>
<name>A0AA88DVN4_FICCA</name>
<protein>
    <submittedName>
        <fullName evidence="2">Uncharacterized protein</fullName>
    </submittedName>
</protein>
<sequence length="54" mass="5985">MMNQPMDGPAPMMSEVHDETTEEVNQPPRQTAQTPTPTFSNGKMQTITLDDIPP</sequence>
<proteinExistence type="predicted"/>
<reference evidence="2" key="1">
    <citation type="submission" date="2023-07" db="EMBL/GenBank/DDBJ databases">
        <title>draft genome sequence of fig (Ficus carica).</title>
        <authorList>
            <person name="Takahashi T."/>
            <person name="Nishimura K."/>
        </authorList>
    </citation>
    <scope>NUCLEOTIDE SEQUENCE</scope>
</reference>
<evidence type="ECO:0000313" key="2">
    <source>
        <dbReference type="EMBL" id="GMN62561.1"/>
    </source>
</evidence>
<feature type="compositionally biased region" description="Polar residues" evidence="1">
    <location>
        <begin position="39"/>
        <end position="48"/>
    </location>
</feature>
<keyword evidence="3" id="KW-1185">Reference proteome</keyword>
<comment type="caution">
    <text evidence="2">The sequence shown here is derived from an EMBL/GenBank/DDBJ whole genome shotgun (WGS) entry which is preliminary data.</text>
</comment>
<feature type="region of interest" description="Disordered" evidence="1">
    <location>
        <begin position="1"/>
        <end position="54"/>
    </location>
</feature>
<evidence type="ECO:0000313" key="3">
    <source>
        <dbReference type="Proteomes" id="UP001187192"/>
    </source>
</evidence>
<dbReference type="EMBL" id="BTGU01000131">
    <property type="protein sequence ID" value="GMN62561.1"/>
    <property type="molecule type" value="Genomic_DNA"/>
</dbReference>
<organism evidence="2 3">
    <name type="scientific">Ficus carica</name>
    <name type="common">Common fig</name>
    <dbReference type="NCBI Taxonomy" id="3494"/>
    <lineage>
        <taxon>Eukaryota</taxon>
        <taxon>Viridiplantae</taxon>
        <taxon>Streptophyta</taxon>
        <taxon>Embryophyta</taxon>
        <taxon>Tracheophyta</taxon>
        <taxon>Spermatophyta</taxon>
        <taxon>Magnoliopsida</taxon>
        <taxon>eudicotyledons</taxon>
        <taxon>Gunneridae</taxon>
        <taxon>Pentapetalae</taxon>
        <taxon>rosids</taxon>
        <taxon>fabids</taxon>
        <taxon>Rosales</taxon>
        <taxon>Moraceae</taxon>
        <taxon>Ficeae</taxon>
        <taxon>Ficus</taxon>
    </lineage>
</organism>
<accession>A0AA88DVN4</accession>
<gene>
    <name evidence="2" type="ORF">TIFTF001_031662</name>
</gene>
<dbReference type="AlphaFoldDB" id="A0AA88DVN4"/>
<dbReference type="Proteomes" id="UP001187192">
    <property type="component" value="Unassembled WGS sequence"/>
</dbReference>
<evidence type="ECO:0000256" key="1">
    <source>
        <dbReference type="SAM" id="MobiDB-lite"/>
    </source>
</evidence>